<evidence type="ECO:0000313" key="13">
    <source>
        <dbReference type="Proteomes" id="UP000186922"/>
    </source>
</evidence>
<sequence length="341" mass="38146">MQPIARFCQQVIATVCSMPSLRTTGNYFIVNLSLADLLVTMVTQPSSILGRALFGEEWFDARPVVCSVVGTLCAMGCIASTWNICMISVNRYILICRYHVYSKIYTKRNTILLCLSVWILIYLIEMPNHIGWGDTRFSEVFFVCTFANHVHSFALFYILVGVMIPVSVSCAAYIGIFKRVRTSNLVRNRILNAAEAGKPQKGPSKDAKMTLGEFHRNVRVARVLFRVFVIFIVMWVPVAVLILMGMGKQVDYVWYILTVLLAHGNSSVNCVVYALSLDHFREGYATLLHINVSHKMKRNTVSLVDSTTRPRGCVSTVSGQIAPAGLKVVRALNQPSRPEPN</sequence>
<feature type="transmembrane region" description="Helical" evidence="10">
    <location>
        <begin position="150"/>
        <end position="177"/>
    </location>
</feature>
<keyword evidence="2" id="KW-1003">Cell membrane</keyword>
<evidence type="ECO:0000256" key="7">
    <source>
        <dbReference type="ARBA" id="ARBA00023170"/>
    </source>
</evidence>
<evidence type="ECO:0000256" key="9">
    <source>
        <dbReference type="RuleBase" id="RU000688"/>
    </source>
</evidence>
<dbReference type="EMBL" id="BDGG01000003">
    <property type="protein sequence ID" value="GAU95237.1"/>
    <property type="molecule type" value="Genomic_DNA"/>
</dbReference>
<feature type="transmembrane region" description="Helical" evidence="10">
    <location>
        <begin position="252"/>
        <end position="275"/>
    </location>
</feature>
<protein>
    <recommendedName>
        <fullName evidence="11">G-protein coupled receptors family 1 profile domain-containing protein</fullName>
    </recommendedName>
</protein>
<dbReference type="InterPro" id="IPR017452">
    <property type="entry name" value="GPCR_Rhodpsn_7TM"/>
</dbReference>
<dbReference type="PANTHER" id="PTHR24228:SF75">
    <property type="entry name" value="G-PROTEIN COUPLED RECEPTORS FAMILY 1 PROFILE DOMAIN-CONTAINING PROTEIN"/>
    <property type="match status" value="1"/>
</dbReference>
<evidence type="ECO:0000256" key="5">
    <source>
        <dbReference type="ARBA" id="ARBA00023040"/>
    </source>
</evidence>
<accession>A0A1D1V6F4</accession>
<evidence type="ECO:0000256" key="8">
    <source>
        <dbReference type="ARBA" id="ARBA00023224"/>
    </source>
</evidence>
<evidence type="ECO:0000259" key="11">
    <source>
        <dbReference type="PROSITE" id="PS50262"/>
    </source>
</evidence>
<feature type="transmembrane region" description="Helical" evidence="10">
    <location>
        <begin position="68"/>
        <end position="89"/>
    </location>
</feature>
<evidence type="ECO:0000256" key="10">
    <source>
        <dbReference type="SAM" id="Phobius"/>
    </source>
</evidence>
<name>A0A1D1V6F4_RAMVA</name>
<dbReference type="Proteomes" id="UP000186922">
    <property type="component" value="Unassembled WGS sequence"/>
</dbReference>
<comment type="caution">
    <text evidence="12">The sequence shown here is derived from an EMBL/GenBank/DDBJ whole genome shotgun (WGS) entry which is preliminary data.</text>
</comment>
<evidence type="ECO:0000313" key="12">
    <source>
        <dbReference type="EMBL" id="GAU95237.1"/>
    </source>
</evidence>
<keyword evidence="6 10" id="KW-0472">Membrane</keyword>
<keyword evidence="5 9" id="KW-0297">G-protein coupled receptor</keyword>
<dbReference type="GO" id="GO:0005886">
    <property type="term" value="C:plasma membrane"/>
    <property type="evidence" value="ECO:0007669"/>
    <property type="project" value="UniProtKB-SubCell"/>
</dbReference>
<feature type="transmembrane region" description="Helical" evidence="10">
    <location>
        <begin position="27"/>
        <end position="48"/>
    </location>
</feature>
<comment type="subcellular location">
    <subcellularLocation>
        <location evidence="1">Cell membrane</location>
        <topology evidence="1">Multi-pass membrane protein</topology>
    </subcellularLocation>
</comment>
<keyword evidence="4 10" id="KW-1133">Transmembrane helix</keyword>
<dbReference type="AlphaFoldDB" id="A0A1D1V6F4"/>
<keyword evidence="13" id="KW-1185">Reference proteome</keyword>
<feature type="domain" description="G-protein coupled receptors family 1 profile" evidence="11">
    <location>
        <begin position="7"/>
        <end position="273"/>
    </location>
</feature>
<comment type="similarity">
    <text evidence="9">Belongs to the G-protein coupled receptor 1 family.</text>
</comment>
<dbReference type="PRINTS" id="PR00237">
    <property type="entry name" value="GPCRRHODOPSN"/>
</dbReference>
<dbReference type="PANTHER" id="PTHR24228">
    <property type="entry name" value="B2 BRADYKININ RECEPTOR/ANGIOTENSIN II RECEPTOR"/>
    <property type="match status" value="1"/>
</dbReference>
<evidence type="ECO:0000256" key="3">
    <source>
        <dbReference type="ARBA" id="ARBA00022692"/>
    </source>
</evidence>
<feature type="transmembrane region" description="Helical" evidence="10">
    <location>
        <begin position="223"/>
        <end position="246"/>
    </location>
</feature>
<keyword evidence="3 9" id="KW-0812">Transmembrane</keyword>
<dbReference type="STRING" id="947166.A0A1D1V6F4"/>
<evidence type="ECO:0000256" key="2">
    <source>
        <dbReference type="ARBA" id="ARBA00022475"/>
    </source>
</evidence>
<proteinExistence type="inferred from homology"/>
<dbReference type="SUPFAM" id="SSF81321">
    <property type="entry name" value="Family A G protein-coupled receptor-like"/>
    <property type="match status" value="1"/>
</dbReference>
<dbReference type="PROSITE" id="PS50262">
    <property type="entry name" value="G_PROTEIN_RECEP_F1_2"/>
    <property type="match status" value="1"/>
</dbReference>
<feature type="transmembrane region" description="Helical" evidence="10">
    <location>
        <begin position="110"/>
        <end position="130"/>
    </location>
</feature>
<evidence type="ECO:0000256" key="6">
    <source>
        <dbReference type="ARBA" id="ARBA00023136"/>
    </source>
</evidence>
<dbReference type="InterPro" id="IPR000276">
    <property type="entry name" value="GPCR_Rhodpsn"/>
</dbReference>
<organism evidence="12 13">
    <name type="scientific">Ramazzottius varieornatus</name>
    <name type="common">Water bear</name>
    <name type="synonym">Tardigrade</name>
    <dbReference type="NCBI Taxonomy" id="947166"/>
    <lineage>
        <taxon>Eukaryota</taxon>
        <taxon>Metazoa</taxon>
        <taxon>Ecdysozoa</taxon>
        <taxon>Tardigrada</taxon>
        <taxon>Eutardigrada</taxon>
        <taxon>Parachela</taxon>
        <taxon>Hypsibioidea</taxon>
        <taxon>Ramazzottiidae</taxon>
        <taxon>Ramazzottius</taxon>
    </lineage>
</organism>
<keyword evidence="8 9" id="KW-0807">Transducer</keyword>
<evidence type="ECO:0000256" key="4">
    <source>
        <dbReference type="ARBA" id="ARBA00022989"/>
    </source>
</evidence>
<reference evidence="12 13" key="1">
    <citation type="journal article" date="2016" name="Nat. Commun.">
        <title>Extremotolerant tardigrade genome and improved radiotolerance of human cultured cells by tardigrade-unique protein.</title>
        <authorList>
            <person name="Hashimoto T."/>
            <person name="Horikawa D.D."/>
            <person name="Saito Y."/>
            <person name="Kuwahara H."/>
            <person name="Kozuka-Hata H."/>
            <person name="Shin-I T."/>
            <person name="Minakuchi Y."/>
            <person name="Ohishi K."/>
            <person name="Motoyama A."/>
            <person name="Aizu T."/>
            <person name="Enomoto A."/>
            <person name="Kondo K."/>
            <person name="Tanaka S."/>
            <person name="Hara Y."/>
            <person name="Koshikawa S."/>
            <person name="Sagara H."/>
            <person name="Miura T."/>
            <person name="Yokobori S."/>
            <person name="Miyagawa K."/>
            <person name="Suzuki Y."/>
            <person name="Kubo T."/>
            <person name="Oyama M."/>
            <person name="Kohara Y."/>
            <person name="Fujiyama A."/>
            <person name="Arakawa K."/>
            <person name="Katayama T."/>
            <person name="Toyoda A."/>
            <person name="Kunieda T."/>
        </authorList>
    </citation>
    <scope>NUCLEOTIDE SEQUENCE [LARGE SCALE GENOMIC DNA]</scope>
    <source>
        <strain evidence="12 13">YOKOZUNA-1</strain>
    </source>
</reference>
<gene>
    <name evidence="12" type="primary">RvY_06886-1</name>
    <name evidence="12" type="synonym">RvY_06886.1</name>
    <name evidence="12" type="ORF">RvY_06886</name>
</gene>
<dbReference type="CDD" id="cd00637">
    <property type="entry name" value="7tm_classA_rhodopsin-like"/>
    <property type="match status" value="1"/>
</dbReference>
<dbReference type="OrthoDB" id="10044919at2759"/>
<evidence type="ECO:0000256" key="1">
    <source>
        <dbReference type="ARBA" id="ARBA00004651"/>
    </source>
</evidence>
<dbReference type="Gene3D" id="1.20.1070.10">
    <property type="entry name" value="Rhodopsin 7-helix transmembrane proteins"/>
    <property type="match status" value="1"/>
</dbReference>
<dbReference type="GO" id="GO:0004930">
    <property type="term" value="F:G protein-coupled receptor activity"/>
    <property type="evidence" value="ECO:0007669"/>
    <property type="project" value="UniProtKB-KW"/>
</dbReference>
<dbReference type="Pfam" id="PF00001">
    <property type="entry name" value="7tm_1"/>
    <property type="match status" value="1"/>
</dbReference>
<keyword evidence="7 9" id="KW-0675">Receptor</keyword>
<dbReference type="PROSITE" id="PS00237">
    <property type="entry name" value="G_PROTEIN_RECEP_F1_1"/>
    <property type="match status" value="1"/>
</dbReference>